<keyword evidence="5 8" id="KW-1133">Transmembrane helix</keyword>
<evidence type="ECO:0000313" key="10">
    <source>
        <dbReference type="EMBL" id="KAG5199741.1"/>
    </source>
</evidence>
<dbReference type="GO" id="GO:0007186">
    <property type="term" value="P:G protein-coupled receptor signaling pathway"/>
    <property type="evidence" value="ECO:0007669"/>
    <property type="project" value="InterPro"/>
</dbReference>
<evidence type="ECO:0000256" key="8">
    <source>
        <dbReference type="SAM" id="Phobius"/>
    </source>
</evidence>
<dbReference type="PROSITE" id="PS50262">
    <property type="entry name" value="G_PROTEIN_RECEP_F1_2"/>
    <property type="match status" value="1"/>
</dbReference>
<proteinExistence type="predicted"/>
<organism evidence="10 11">
    <name type="scientific">Ovis aries</name>
    <name type="common">Sheep</name>
    <dbReference type="NCBI Taxonomy" id="9940"/>
    <lineage>
        <taxon>Eukaryota</taxon>
        <taxon>Metazoa</taxon>
        <taxon>Chordata</taxon>
        <taxon>Craniata</taxon>
        <taxon>Vertebrata</taxon>
        <taxon>Euteleostomi</taxon>
        <taxon>Mammalia</taxon>
        <taxon>Eutheria</taxon>
        <taxon>Laurasiatheria</taxon>
        <taxon>Artiodactyla</taxon>
        <taxon>Ruminantia</taxon>
        <taxon>Pecora</taxon>
        <taxon>Bovidae</taxon>
        <taxon>Caprinae</taxon>
        <taxon>Ovis</taxon>
    </lineage>
</organism>
<evidence type="ECO:0000259" key="9">
    <source>
        <dbReference type="PROSITE" id="PS50262"/>
    </source>
</evidence>
<dbReference type="PANTHER" id="PTHR26450">
    <property type="entry name" value="OLFACTORY RECEPTOR 56B1-RELATED"/>
    <property type="match status" value="1"/>
</dbReference>
<dbReference type="GO" id="GO:0004984">
    <property type="term" value="F:olfactory receptor activity"/>
    <property type="evidence" value="ECO:0007669"/>
    <property type="project" value="InterPro"/>
</dbReference>
<protein>
    <recommendedName>
        <fullName evidence="9">G-protein coupled receptors family 1 profile domain-containing protein</fullName>
    </recommendedName>
</protein>
<dbReference type="EMBL" id="JAEMGP010000015">
    <property type="protein sequence ID" value="KAG5199741.1"/>
    <property type="molecule type" value="Genomic_DNA"/>
</dbReference>
<dbReference type="Pfam" id="PF13853">
    <property type="entry name" value="7tm_4"/>
    <property type="match status" value="1"/>
</dbReference>
<evidence type="ECO:0000256" key="5">
    <source>
        <dbReference type="ARBA" id="ARBA00022989"/>
    </source>
</evidence>
<keyword evidence="4" id="KW-0552">Olfaction</keyword>
<evidence type="ECO:0000256" key="3">
    <source>
        <dbReference type="ARBA" id="ARBA00022692"/>
    </source>
</evidence>
<dbReference type="InterPro" id="IPR050402">
    <property type="entry name" value="OR51/52/56-like"/>
</dbReference>
<evidence type="ECO:0000256" key="7">
    <source>
        <dbReference type="ARBA" id="ARBA00023224"/>
    </source>
</evidence>
<feature type="domain" description="G-protein coupled receptors family 1 profile" evidence="9">
    <location>
        <begin position="53"/>
        <end position="160"/>
    </location>
</feature>
<comment type="subcellular location">
    <subcellularLocation>
        <location evidence="1">Membrane</location>
        <topology evidence="1">Multi-pass membrane protein</topology>
    </subcellularLocation>
</comment>
<feature type="transmembrane region" description="Helical" evidence="8">
    <location>
        <begin position="75"/>
        <end position="103"/>
    </location>
</feature>
<dbReference type="AlphaFoldDB" id="A0A835ZZY5"/>
<evidence type="ECO:0000256" key="4">
    <source>
        <dbReference type="ARBA" id="ARBA00022725"/>
    </source>
</evidence>
<keyword evidence="2" id="KW-0716">Sensory transduction</keyword>
<feature type="transmembrane region" description="Helical" evidence="8">
    <location>
        <begin position="115"/>
        <end position="136"/>
    </location>
</feature>
<name>A0A835ZZY5_SHEEP</name>
<keyword evidence="6 8" id="KW-0472">Membrane</keyword>
<keyword evidence="3 8" id="KW-0812">Transmembrane</keyword>
<dbReference type="Proteomes" id="UP000664991">
    <property type="component" value="Chromosome 15"/>
</dbReference>
<evidence type="ECO:0000256" key="1">
    <source>
        <dbReference type="ARBA" id="ARBA00004141"/>
    </source>
</evidence>
<dbReference type="GO" id="GO:0005886">
    <property type="term" value="C:plasma membrane"/>
    <property type="evidence" value="ECO:0007669"/>
    <property type="project" value="TreeGrafter"/>
</dbReference>
<keyword evidence="7" id="KW-0807">Transducer</keyword>
<dbReference type="InterPro" id="IPR017452">
    <property type="entry name" value="GPCR_Rhodpsn_7TM"/>
</dbReference>
<dbReference type="InterPro" id="IPR000725">
    <property type="entry name" value="Olfact_rcpt"/>
</dbReference>
<dbReference type="PANTHER" id="PTHR26450:SF22">
    <property type="entry name" value="OLFACTORY RECEPTOR 51B6"/>
    <property type="match status" value="1"/>
</dbReference>
<evidence type="ECO:0000256" key="2">
    <source>
        <dbReference type="ARBA" id="ARBA00022606"/>
    </source>
</evidence>
<comment type="caution">
    <text evidence="10">The sequence shown here is derived from an EMBL/GenBank/DDBJ whole genome shotgun (WGS) entry which is preliminary data.</text>
</comment>
<dbReference type="SUPFAM" id="SSF81321">
    <property type="entry name" value="Family A G protein-coupled receptor-like"/>
    <property type="match status" value="1"/>
</dbReference>
<gene>
    <name evidence="10" type="ORF">JEQ12_006220</name>
</gene>
<accession>A0A835ZZY5</accession>
<evidence type="ECO:0000256" key="6">
    <source>
        <dbReference type="ARBA" id="ARBA00023136"/>
    </source>
</evidence>
<dbReference type="Gene3D" id="1.20.1070.10">
    <property type="entry name" value="Rhodopsin 7-helix transmembrane proteins"/>
    <property type="match status" value="1"/>
</dbReference>
<reference evidence="10 11" key="1">
    <citation type="submission" date="2020-12" db="EMBL/GenBank/DDBJ databases">
        <title>De novo assembly of Tibetan sheep genome.</title>
        <authorList>
            <person name="Li X."/>
        </authorList>
    </citation>
    <scope>NUCLEOTIDE SEQUENCE [LARGE SCALE GENOMIC DNA]</scope>
    <source>
        <tissue evidence="10">Heart</tissue>
    </source>
</reference>
<evidence type="ECO:0000313" key="11">
    <source>
        <dbReference type="Proteomes" id="UP000664991"/>
    </source>
</evidence>
<sequence>MLKTLLSQHIGDENNHRIQYKYNDYKDHWIQSIEGSISTGQFDDILVKAECLGKDMGMAIREKIKGDYHNLHEPMYYFLAMLAATNLGVTLNMMPTVSGILWLNHREISHRACFSQAYFIHTLSIIESGVLLAMAYDGFIAICNPLRYTSILTNSRSITLTHCALKNNSGNLGKMTALLMVATKENQVNITNLSAI</sequence>